<evidence type="ECO:0000313" key="1">
    <source>
        <dbReference type="EMBL" id="GHF31553.1"/>
    </source>
</evidence>
<proteinExistence type="predicted"/>
<comment type="caution">
    <text evidence="1">The sequence shown here is derived from an EMBL/GenBank/DDBJ whole genome shotgun (WGS) entry which is preliminary data.</text>
</comment>
<protein>
    <recommendedName>
        <fullName evidence="3">DUF4034 domain-containing protein</fullName>
    </recommendedName>
</protein>
<dbReference type="Proteomes" id="UP000630718">
    <property type="component" value="Unassembled WGS sequence"/>
</dbReference>
<dbReference type="EMBL" id="BNBI01000020">
    <property type="protein sequence ID" value="GHF31553.1"/>
    <property type="molecule type" value="Genomic_DNA"/>
</dbReference>
<gene>
    <name evidence="1" type="ORF">GCM10018772_66560</name>
</gene>
<name>A0A919AZM0_9ACTN</name>
<reference evidence="1" key="1">
    <citation type="journal article" date="2014" name="Int. J. Syst. Evol. Microbiol.">
        <title>Complete genome sequence of Corynebacterium casei LMG S-19264T (=DSM 44701T), isolated from a smear-ripened cheese.</title>
        <authorList>
            <consortium name="US DOE Joint Genome Institute (JGI-PGF)"/>
            <person name="Walter F."/>
            <person name="Albersmeier A."/>
            <person name="Kalinowski J."/>
            <person name="Ruckert C."/>
        </authorList>
    </citation>
    <scope>NUCLEOTIDE SEQUENCE</scope>
    <source>
        <strain evidence="1">JCM 4477</strain>
    </source>
</reference>
<organism evidence="1 2">
    <name type="scientific">Streptomyces fumanus</name>
    <dbReference type="NCBI Taxonomy" id="67302"/>
    <lineage>
        <taxon>Bacteria</taxon>
        <taxon>Bacillati</taxon>
        <taxon>Actinomycetota</taxon>
        <taxon>Actinomycetes</taxon>
        <taxon>Kitasatosporales</taxon>
        <taxon>Streptomycetaceae</taxon>
        <taxon>Streptomyces</taxon>
    </lineage>
</organism>
<evidence type="ECO:0000313" key="2">
    <source>
        <dbReference type="Proteomes" id="UP000630718"/>
    </source>
</evidence>
<dbReference type="AlphaFoldDB" id="A0A919AZM0"/>
<reference evidence="1" key="2">
    <citation type="submission" date="2020-09" db="EMBL/GenBank/DDBJ databases">
        <authorList>
            <person name="Sun Q."/>
            <person name="Ohkuma M."/>
        </authorList>
    </citation>
    <scope>NUCLEOTIDE SEQUENCE</scope>
    <source>
        <strain evidence="1">JCM 4477</strain>
    </source>
</reference>
<sequence>MVDTMARLSVFLRTARLRGGSARPAAGLPADDEALLDAPDDRLAPALVGAAQGTHRAAAELLAATRRDAEWDRRDRYATRLAAFARSRPDWLDAWRAADPGDPDAALVGARLAVDRHWESPARTELLDQAEPAVMAAARDGGPDPVPWRVALDCARGRRAGHAEFAHLWAEAVRRAPHHYGCHLAALQYLAAASPGAHRECLDFAETAAQDAPEGALVRALPLRAAYRCLTEAGPEAVGRDRLHAAADLAIALSAGLPPADPWPAPLRNLLLYVLVRLGRPADAAEQLRLTGPYATSFPWEREAEDPLGRFLQVRDEIRSAVSGRPGNGRGAHAGPDDH</sequence>
<keyword evidence="2" id="KW-1185">Reference proteome</keyword>
<accession>A0A919AZM0</accession>
<evidence type="ECO:0008006" key="3">
    <source>
        <dbReference type="Google" id="ProtNLM"/>
    </source>
</evidence>